<keyword evidence="1" id="KW-0812">Transmembrane</keyword>
<feature type="transmembrane region" description="Helical" evidence="1">
    <location>
        <begin position="21"/>
        <end position="48"/>
    </location>
</feature>
<sequence>MTSMGIDTRQFAAIARRQRGFTLLEAMFAAGVLSVGLLGLAGLSGMALGKNVDANDMSRVTNLAADMAERIQNNRQRVLDYHGTATNAACPQSVSTQRMAWGDCTQWSTLVANSGLQLAVGTVTATRLDPDPTTNPVTMNRFLVTVTLNWQTRRTDVSTSRNKTAAFTTIIAPE</sequence>
<name>A0ABM8QVA5_9BACT</name>
<reference evidence="2 3" key="1">
    <citation type="submission" date="2021-02" db="EMBL/GenBank/DDBJ databases">
        <authorList>
            <person name="Han P."/>
        </authorList>
    </citation>
    <scope>NUCLEOTIDE SEQUENCE [LARGE SCALE GENOMIC DNA]</scope>
    <source>
        <strain evidence="2">Candidatus Nitrospira sp. ZN2</strain>
    </source>
</reference>
<comment type="caution">
    <text evidence="2">The sequence shown here is derived from an EMBL/GenBank/DDBJ whole genome shotgun (WGS) entry which is preliminary data.</text>
</comment>
<protein>
    <recommendedName>
        <fullName evidence="4">Type IV pilus assembly protein PilV</fullName>
    </recommendedName>
</protein>
<gene>
    <name evidence="2" type="ORF">NSPZN2_11522</name>
</gene>
<dbReference type="InterPro" id="IPR012902">
    <property type="entry name" value="N_methyl_site"/>
</dbReference>
<evidence type="ECO:0008006" key="4">
    <source>
        <dbReference type="Google" id="ProtNLM"/>
    </source>
</evidence>
<keyword evidence="3" id="KW-1185">Reference proteome</keyword>
<dbReference type="Pfam" id="PF07963">
    <property type="entry name" value="N_methyl"/>
    <property type="match status" value="1"/>
</dbReference>
<evidence type="ECO:0000313" key="3">
    <source>
        <dbReference type="Proteomes" id="UP000675880"/>
    </source>
</evidence>
<proteinExistence type="predicted"/>
<dbReference type="EMBL" id="CAJNBJ010000001">
    <property type="protein sequence ID" value="CAE6717413.1"/>
    <property type="molecule type" value="Genomic_DNA"/>
</dbReference>
<accession>A0ABM8QVA5</accession>
<evidence type="ECO:0000256" key="1">
    <source>
        <dbReference type="SAM" id="Phobius"/>
    </source>
</evidence>
<keyword evidence="1" id="KW-0472">Membrane</keyword>
<evidence type="ECO:0000313" key="2">
    <source>
        <dbReference type="EMBL" id="CAE6717413.1"/>
    </source>
</evidence>
<dbReference type="Proteomes" id="UP000675880">
    <property type="component" value="Unassembled WGS sequence"/>
</dbReference>
<keyword evidence="1" id="KW-1133">Transmembrane helix</keyword>
<organism evidence="2 3">
    <name type="scientific">Nitrospira defluvii</name>
    <dbReference type="NCBI Taxonomy" id="330214"/>
    <lineage>
        <taxon>Bacteria</taxon>
        <taxon>Pseudomonadati</taxon>
        <taxon>Nitrospirota</taxon>
        <taxon>Nitrospiria</taxon>
        <taxon>Nitrospirales</taxon>
        <taxon>Nitrospiraceae</taxon>
        <taxon>Nitrospira</taxon>
    </lineage>
</organism>